<dbReference type="InterPro" id="IPR000998">
    <property type="entry name" value="MAM_dom"/>
</dbReference>
<proteinExistence type="predicted"/>
<keyword evidence="2" id="KW-0472">Membrane</keyword>
<dbReference type="EMBL" id="JARBDR010000921">
    <property type="protein sequence ID" value="KAJ8299819.1"/>
    <property type="molecule type" value="Genomic_DNA"/>
</dbReference>
<dbReference type="Gene3D" id="2.60.120.200">
    <property type="match status" value="27"/>
</dbReference>
<feature type="compositionally biased region" description="Low complexity" evidence="1">
    <location>
        <begin position="836"/>
        <end position="846"/>
    </location>
</feature>
<feature type="domain" description="MAM" evidence="3">
    <location>
        <begin position="2419"/>
        <end position="2568"/>
    </location>
</feature>
<dbReference type="PROSITE" id="PS00740">
    <property type="entry name" value="MAM_1"/>
    <property type="match status" value="7"/>
</dbReference>
<feature type="domain" description="MAM" evidence="3">
    <location>
        <begin position="1"/>
        <end position="273"/>
    </location>
</feature>
<feature type="domain" description="MAM" evidence="3">
    <location>
        <begin position="3279"/>
        <end position="3450"/>
    </location>
</feature>
<evidence type="ECO:0000313" key="4">
    <source>
        <dbReference type="EMBL" id="KAJ8299819.1"/>
    </source>
</evidence>
<feature type="region of interest" description="Disordered" evidence="1">
    <location>
        <begin position="2442"/>
        <end position="2461"/>
    </location>
</feature>
<feature type="domain" description="MAM" evidence="3">
    <location>
        <begin position="1531"/>
        <end position="1699"/>
    </location>
</feature>
<feature type="region of interest" description="Disordered" evidence="1">
    <location>
        <begin position="821"/>
        <end position="848"/>
    </location>
</feature>
<feature type="domain" description="MAM" evidence="3">
    <location>
        <begin position="1894"/>
        <end position="2040"/>
    </location>
</feature>
<dbReference type="PROSITE" id="PS50060">
    <property type="entry name" value="MAM_2"/>
    <property type="match status" value="23"/>
</dbReference>
<protein>
    <recommendedName>
        <fullName evidence="3">MAM domain-containing protein</fullName>
    </recommendedName>
</protein>
<dbReference type="PANTHER" id="PTHR23282">
    <property type="entry name" value="APICAL ENDOSOMAL GLYCOPROTEIN PRECURSOR"/>
    <property type="match status" value="1"/>
</dbReference>
<feature type="domain" description="MAM" evidence="3">
    <location>
        <begin position="659"/>
        <end position="824"/>
    </location>
</feature>
<comment type="caution">
    <text evidence="4">The sequence shown here is derived from an EMBL/GenBank/DDBJ whole genome shotgun (WGS) entry which is preliminary data.</text>
</comment>
<feature type="domain" description="MAM" evidence="3">
    <location>
        <begin position="275"/>
        <end position="409"/>
    </location>
</feature>
<evidence type="ECO:0000259" key="3">
    <source>
        <dbReference type="PROSITE" id="PS50060"/>
    </source>
</evidence>
<organism evidence="4 5">
    <name type="scientific">Tegillarca granosa</name>
    <name type="common">Malaysian cockle</name>
    <name type="synonym">Anadara granosa</name>
    <dbReference type="NCBI Taxonomy" id="220873"/>
    <lineage>
        <taxon>Eukaryota</taxon>
        <taxon>Metazoa</taxon>
        <taxon>Spiralia</taxon>
        <taxon>Lophotrochozoa</taxon>
        <taxon>Mollusca</taxon>
        <taxon>Bivalvia</taxon>
        <taxon>Autobranchia</taxon>
        <taxon>Pteriomorphia</taxon>
        <taxon>Arcoida</taxon>
        <taxon>Arcoidea</taxon>
        <taxon>Arcidae</taxon>
        <taxon>Tegillarca</taxon>
    </lineage>
</organism>
<reference evidence="4 5" key="1">
    <citation type="submission" date="2022-12" db="EMBL/GenBank/DDBJ databases">
        <title>Chromosome-level genome of Tegillarca granosa.</title>
        <authorList>
            <person name="Kim J."/>
        </authorList>
    </citation>
    <scope>NUCLEOTIDE SEQUENCE [LARGE SCALE GENOMIC DNA]</scope>
    <source>
        <strain evidence="4">Teg-2019</strain>
        <tissue evidence="4">Adductor muscle</tissue>
    </source>
</reference>
<keyword evidence="2" id="KW-1133">Transmembrane helix</keyword>
<feature type="region of interest" description="Disordered" evidence="1">
    <location>
        <begin position="866"/>
        <end position="908"/>
    </location>
</feature>
<feature type="domain" description="MAM" evidence="3">
    <location>
        <begin position="3608"/>
        <end position="3762"/>
    </location>
</feature>
<feature type="transmembrane region" description="Helical" evidence="2">
    <location>
        <begin position="1352"/>
        <end position="1370"/>
    </location>
</feature>
<feature type="domain" description="MAM" evidence="3">
    <location>
        <begin position="2587"/>
        <end position="2795"/>
    </location>
</feature>
<dbReference type="CDD" id="cd06263">
    <property type="entry name" value="MAM"/>
    <property type="match status" value="23"/>
</dbReference>
<dbReference type="Pfam" id="PF00629">
    <property type="entry name" value="MAM"/>
    <property type="match status" value="25"/>
</dbReference>
<feature type="transmembrane region" description="Helical" evidence="2">
    <location>
        <begin position="1208"/>
        <end position="1227"/>
    </location>
</feature>
<feature type="compositionally biased region" description="Low complexity" evidence="1">
    <location>
        <begin position="2443"/>
        <end position="2453"/>
    </location>
</feature>
<feature type="domain" description="MAM" evidence="3">
    <location>
        <begin position="1701"/>
        <end position="1862"/>
    </location>
</feature>
<dbReference type="InterPro" id="IPR013320">
    <property type="entry name" value="ConA-like_dom_sf"/>
</dbReference>
<dbReference type="InterPro" id="IPR051560">
    <property type="entry name" value="MAM_domain-containing"/>
</dbReference>
<keyword evidence="5" id="KW-1185">Reference proteome</keyword>
<feature type="region of interest" description="Disordered" evidence="1">
    <location>
        <begin position="1551"/>
        <end position="1570"/>
    </location>
</feature>
<evidence type="ECO:0000256" key="1">
    <source>
        <dbReference type="SAM" id="MobiDB-lite"/>
    </source>
</evidence>
<dbReference type="PRINTS" id="PR00020">
    <property type="entry name" value="MAMDOMAIN"/>
</dbReference>
<feature type="domain" description="MAM" evidence="3">
    <location>
        <begin position="984"/>
        <end position="1149"/>
    </location>
</feature>
<feature type="region of interest" description="Disordered" evidence="1">
    <location>
        <begin position="2824"/>
        <end position="2844"/>
    </location>
</feature>
<feature type="domain" description="MAM" evidence="3">
    <location>
        <begin position="2802"/>
        <end position="2951"/>
    </location>
</feature>
<feature type="domain" description="MAM" evidence="3">
    <location>
        <begin position="2251"/>
        <end position="2412"/>
    </location>
</feature>
<keyword evidence="2" id="KW-0812">Transmembrane</keyword>
<feature type="domain" description="MAM" evidence="3">
    <location>
        <begin position="1303"/>
        <end position="1505"/>
    </location>
</feature>
<feature type="domain" description="MAM" evidence="3">
    <location>
        <begin position="3931"/>
        <end position="3979"/>
    </location>
</feature>
<dbReference type="SUPFAM" id="SSF49899">
    <property type="entry name" value="Concanavalin A-like lectins/glucanases"/>
    <property type="match status" value="26"/>
</dbReference>
<feature type="domain" description="MAM" evidence="3">
    <location>
        <begin position="3455"/>
        <end position="3606"/>
    </location>
</feature>
<dbReference type="Proteomes" id="UP001217089">
    <property type="component" value="Unassembled WGS sequence"/>
</dbReference>
<feature type="domain" description="MAM" evidence="3">
    <location>
        <begin position="3780"/>
        <end position="3918"/>
    </location>
</feature>
<feature type="compositionally biased region" description="Polar residues" evidence="1">
    <location>
        <begin position="873"/>
        <end position="894"/>
    </location>
</feature>
<feature type="domain" description="MAM" evidence="3">
    <location>
        <begin position="849"/>
        <end position="974"/>
    </location>
</feature>
<sequence length="3979" mass="440825">MNCDFEHNFCGWHQATGGQDNLNWGRQVATAASHGNGPRTDHTVGTSVPNHQAYCLTFWYHMYGQNVGHLNIYLKSGNNLGRPKFRQHGTHGNKWQQGRLYVPRGNDTVPKSTVILKTRLFVVINKTRVTTLIGADDNKEHQLAIQVQQMTTHMAHQLVRHYMYIESDGRHRGQKARLISPNYNGRVTQCLRFYYNMYGSGVNTLNVYAKNGNNLGGAIWTLTGNQGSDWQIAQVTLTRGKNYSVVFEAVRGSNNQGDIAIDDVSTVNGNCPQIGSCNFETDMCGWMDASDDDFDWTLYRGSTSSGGTGPTSDHTRGSNLGTYAYIEASPPQSNGDKARLVSQVIKKTNSPFCFQFWYNMKGTNIGQLTVYTLINGVRSPIWQLSGQQNTQTKWLLGRVSFTQTKSTTVNCSFEHNMCGWTQLRNDKFDWTRKRGSTSTSGTGPSHDHTTGNGYYIYTEITAQNVRKNAQISSPQITPTGTTSTKCFSFWYHMYGSQIGRLNMYVQVGTARWQSLWTRSRSQGNSWHHALVTITQTRPYKAQWIEEPAHLNIQVYAATNQIQQALTILTGFDIQVVLVPHRLAQVVITLMGLLETSPPRRAGDTARLISPRFVDKQAVCVNFYYHMLGDGIGVFNVYAKIGNNLGRAIFSIGGACNPPGSCDFETGLCTWHNTQTGDQFDWTQSHGGTSSRSTGPSADHTIGDASGHYMYIETSSPRQQGDIAWLVSEPFPRVSSSGRCLHFWYNMYGSTIDTLTVYLRIQGGQYNQTLWQLNGNNGKQWKNAMAPINSKTNSYQIIFEGRRGKSATGDIALDDISFTESVCSAQPPQATPPPQTTPRSTVPTTSRGPFNCDFNQNFCGWTQDRKDQFDWQRKQGSTQTSGTGPMTDHSGTSAPQKPGDKARLVSPDVAPSSTQHKCLTFWYNMYGRHIGTLNIYVQTSVALPGRATWTRTGDQGNQWNQGIVDVSASTTFNVTAPTQAPSGTTKCTFQSSSICGFIQDKSDQFDWTRQRGGTSTSGTGPTFDHTYGTVSGYYMFIEASNRRPNDKARLLSPIYQGPSQPLCMKFWYNMYGTRIGTLNVYVMRQGVMGSPIWSKSGNQGSGWKVASANVPAPNNVNSPYQIVFEGVRGVDYRGDIAIDDFQLVSGACPFEGNCNFDKGFCTWTNDKTGVDQFDWTLGHLSTSSRNTGPTADHTQNNAKVLKPGIYTTFYTVVQFLFTFIIVGQYVYIEASAPRKQGDSARLLSESLTYPTHKCMHFWYYMYGTGIGTLRVILEGVRGSSVLGDIAVDDVVFDASTSCARGSTVVCNFSYDTCGWSQDTSDSFDWTRNKGSTSSTGTGPGSDHTTGSKLKNEIDLFLSFLLLFIRLVYYAYLASFWWLFNVFHISFFLAGYYMYVETSAPQHKGDKARLISPTIQLGNGQQKCFYFYYNMYGPNVDHLNIYIKKGTQLGNVQWTRSRTQGPSWHLGEITITGPGPLKIVIEGTKGQGFQGDIAIDDTNIADGSCSYCFELELTLQTTLAPSPGVTAAAVSKLSCNFEQGLCQYSQDKTEQFDWKRQGGKTSSVGTGPSADHTYGTNSGHYIYIEASSPRRPNDKARIISGQVTNMATSCLTFYYHMYGRNIGTLNVYQRQNNRNGAAIWSRSRNQGNTWNIGQVTLKAAKSFQVYVIFLYALYCKITLGNGIQGDIAIDDVFVTTGSCRSPGFCTFDSRNFCTWTNLKSDDFDWTLGHQGTPNRGTGPSSDHSFGNSKGYYTLIETSSPRRPNEKAQLQSESFGPTGSPKCFKFWYHMYGRTVGTLNVYQTLNNSNALMWTLKGQQGNLWNFAQFTVQSKIGFNLMFEGIIGGTANGDIALDDISLVNGQCSLSPTKARPKSLTSTVTTTMATSTVTATSVSTTFDCNFESNTCAWTQAKDDVFDWTRHRGQTTSGYTGPKSGYYMYIETSSPRHPNDTARLISPTVQNSNQARCLKFWYHMYGAHINRLNVYLRSGAALGNPVWTRQGTQGNHWQLGRIDITETTQFQVIFEGVRGVSYLGDIAIDDVSLVMAFFISPLSYYFNFPGVNTTIAPGGTSSCNFESKSICGYIQDKTDQFDWTWHSGRTSSINTGPSSDHTYGTRNGHYMYIEASSPRRPGQVARLLTPQFSSSTSSQCMQFYYHMYGRQIGTLNMLINNSLGNAMWTKSGDQGNGWNIAQVTLPPTNRITKYFQVAFEAVRGACNFENGLCTWTNKSGSTASQRTGPSQDHTLQNAQATGPFNCYFDKGPCGWTQDKSDQFDWTIHTGQTVSIGTGPIGDHTSGNGSYYYIETSAPRKAGDIARFISPQVQIGQVGFPKCFSFWYNMYGSHVKRLSVYTKIGQKQSSAIFTKQGNQGQQWKKAQIDLTPSVPFQLVFEGIRGSSFLGDIAIDDITTKVGACGTMNSSNTGNCNFELDLCTWSNTQQDDFDWVRGSGHTTSTGTGPSNDHTKNSTYVYIESSAPRRPGDRALLQSTTFPPTTGQCMHFWYHMLGSGIGTLNIWMLPPSSSNGTKLWTLTGNQGNKWMLAQIVLEGIRGSDYHGDIAVDDIKFDQTTGCTLQPPTATVVMTTTSVPLVGFNCNFDTNVCGWQQDRKTDNFDWIRYKGSTNSRGTGPSNDHTSGGGYYMYIETSAPRRPGDKARLISPLTNGNVDQCMTFYYHMYGPHVKALNVYFILSNTTYSNITWTRQGTQDGVEGVRGTSYLGDIAIDDVSLSGGSCNQVSVVIYSLLETCLIGPVPQVILDLVELDHQMTTLMEQLVFEGIRGSSFLGDIAIDDITTKVGACGTMNSSNTGNCNFELDLCTWSNTQQDDFDWVRGSGHTTSTGTGPSNDHTKNSTYVYIESSAPRRPGDRALLQSTTFPPTTGQCMHFWYHMLGSGIGTLNIWMLPPSSSNGTKLWTLTGNQGNKWMLAQIVLEGIRGSDYHGDIAVDDIKFDQTTGCTLQPPTATVVMTTTSVPLVGFNCNFDTNVCGWQQDRKTDNFDWIRYKGSTNSRGTGPSNDHTSGGGYYMYIETSAPRQPGDKARLISPLTNGNVDQCMTFYYHMYGPHVKALNVYFILSNTTYSNITWTRQGTQGNKWNMGQIVFEGVRGTSYLGDIAIDDVSLSGGSCNQVSTPAPSPGTVTSAINCNFESSSICNYIQDKTDIFDWTRQRHYMYIETSSPRHPGQAARLWTPSFPAVNGQCLTFWYNMYGRSVGTLNIYAAQNGTTQILGPPIFSLSGNQGNIWQQEQIALPNLPKMNVVFEGIVGAGYQGDIAIDDVKLTISCPTPGDCTFERGTCGWYNAKQDNFDWVMMKGSYTGTIPNPGGDHTYGRKNVMLRVQAGYKDSSLFTVLQCPIMWYLKLLDLEKDYALTYFDLFLGTGHYIYIETSSPRKPGDKARLVSTAITSTNTKCLTFWYHMYGTHIKTLNVYLKTGSSLGPPIWKHTGTLSNKWYTASVDIQGGISNGCTFEDANICGYKQDKRDNFDWTRTNGKTASANTGPPQDHTYGTAAGYYMYIEASAPRTRGQKARLISTDNPSTNGACLQFYYHMYGSSIGMLNLYVQSGGQLGLPIWSRSGNQGNKWLLGRAAFEGVVGSSFASDIAIDDVKITSGACGVSGDCNFEKDTCGWSNVLTGDDFDWLRKAGHYMFIETSAPRVKGDKAWLMSTSLAPSKTPQCLQFWYHMYGSGVGTLNVYLNNSGNPTLIWTLTGNQGNNWKQGKLPISAQTASVILVFSTGQGWYVYIESSAPRKLNDNAKLVSAIVPANQVYCLQFWYHMYGPNINRLNVKQRNCDFESGVCSWTNVKYPADKFDWLTGKGGTSSQYTGPSTDHTVGTSAGHYLFIEASAPRQPSDNAQLQSPLFSPTTAKCLNFWFIMYGADIGNLRVYLKVQNSTSTATKIWDLFGDHGSTWMKGEVPFFSSKPFYVKFPCLCLYYITISPYDCTFETNFCKWTQAMDDQFNWTRASGPTSSQETGPTSDHTLGTCMYLK</sequence>
<feature type="domain" description="MAM" evidence="3">
    <location>
        <begin position="1151"/>
        <end position="1264"/>
    </location>
</feature>
<evidence type="ECO:0000256" key="2">
    <source>
        <dbReference type="SAM" id="Phobius"/>
    </source>
</evidence>
<feature type="domain" description="MAM" evidence="3">
    <location>
        <begin position="409"/>
        <end position="540"/>
    </location>
</feature>
<accession>A0ABQ9E675</accession>
<dbReference type="PANTHER" id="PTHR23282:SF148">
    <property type="entry name" value="MAM DOMAIN-CONTAINING PROTEIN"/>
    <property type="match status" value="1"/>
</dbReference>
<feature type="compositionally biased region" description="Low complexity" evidence="1">
    <location>
        <begin position="2826"/>
        <end position="2836"/>
    </location>
</feature>
<evidence type="ECO:0000313" key="5">
    <source>
        <dbReference type="Proteomes" id="UP001217089"/>
    </source>
</evidence>
<gene>
    <name evidence="4" type="ORF">KUTeg_023879</name>
</gene>
<dbReference type="SMART" id="SM00137">
    <property type="entry name" value="MAM"/>
    <property type="match status" value="23"/>
</dbReference>
<feature type="domain" description="MAM" evidence="3">
    <location>
        <begin position="2970"/>
        <end position="3120"/>
    </location>
</feature>
<name>A0ABQ9E675_TEGGR</name>
<feature type="domain" description="MAM" evidence="3">
    <location>
        <begin position="3135"/>
        <end position="3277"/>
    </location>
</feature>
<feature type="domain" description="MAM" evidence="3">
    <location>
        <begin position="2068"/>
        <end position="2218"/>
    </location>
</feature>